<keyword evidence="2" id="KW-0378">Hydrolase</keyword>
<evidence type="ECO:0000313" key="3">
    <source>
        <dbReference type="Proteomes" id="UP000243750"/>
    </source>
</evidence>
<dbReference type="RefSeq" id="WP_096348441.1">
    <property type="nucleotide sequence ID" value="NZ_CP033116.1"/>
</dbReference>
<reference evidence="1 3" key="1">
    <citation type="submission" date="2017-09" db="EMBL/GenBank/DDBJ databases">
        <title>Bacterial and phytoplankton interrelationship in Kongsfjorden, an Arctic fjord.</title>
        <authorList>
            <person name="Sinha R."/>
            <person name="Krishnan K."/>
        </authorList>
    </citation>
    <scope>NUCLEOTIDE SEQUENCE [LARGE SCALE GENOMIC DNA]</scope>
    <source>
        <strain evidence="1 3">58</strain>
    </source>
</reference>
<accession>A0AA92EQT3</accession>
<keyword evidence="1" id="KW-0645">Protease</keyword>
<proteinExistence type="predicted"/>
<name>A0AA92EQT3_9GAMM</name>
<dbReference type="Proteomes" id="UP000243750">
    <property type="component" value="Unassembled WGS sequence"/>
</dbReference>
<evidence type="ECO:0000313" key="1">
    <source>
        <dbReference type="EMBL" id="PCC97700.1"/>
    </source>
</evidence>
<dbReference type="Gene3D" id="2.40.70.10">
    <property type="entry name" value="Acid Proteases"/>
    <property type="match status" value="1"/>
</dbReference>
<dbReference type="EMBL" id="CP033116">
    <property type="protein sequence ID" value="QFY58015.1"/>
    <property type="molecule type" value="Genomic_DNA"/>
</dbReference>
<dbReference type="InterPro" id="IPR021109">
    <property type="entry name" value="Peptidase_aspartic_dom_sf"/>
</dbReference>
<organism evidence="1 3">
    <name type="scientific">Halopseudomonas pelagia</name>
    <dbReference type="NCBI Taxonomy" id="553151"/>
    <lineage>
        <taxon>Bacteria</taxon>
        <taxon>Pseudomonadati</taxon>
        <taxon>Pseudomonadota</taxon>
        <taxon>Gammaproteobacteria</taxon>
        <taxon>Pseudomonadales</taxon>
        <taxon>Pseudomonadaceae</taxon>
        <taxon>Halopseudomonas</taxon>
    </lineage>
</organism>
<dbReference type="Pfam" id="PF13975">
    <property type="entry name" value="gag-asp_proteas"/>
    <property type="match status" value="1"/>
</dbReference>
<dbReference type="SUPFAM" id="SSF50630">
    <property type="entry name" value="Acid proteases"/>
    <property type="match status" value="1"/>
</dbReference>
<dbReference type="InterPro" id="IPR011969">
    <property type="entry name" value="Clan_AA_Asp_peptidase_C"/>
</dbReference>
<dbReference type="Proteomes" id="UP000344571">
    <property type="component" value="Chromosome"/>
</dbReference>
<dbReference type="AlphaFoldDB" id="A0AA92EQT3"/>
<sequence length="172" mass="18741">MSESPSTQRMGKVMMILAWVIGLLLAVQWFSGLEERKRNPNQAPESMMSGDAIEVRLLANRQGHYLLNGQINGQEVTFLLDTGASFVAIPAAVAQRLQLPQGRRFQVSTANGTADSYATTIDQLDLGDIHLRDIDAGIVPGMGGDDILLGMSALQQLEFSQQGGELILRQYP</sequence>
<dbReference type="GO" id="GO:0006508">
    <property type="term" value="P:proteolysis"/>
    <property type="evidence" value="ECO:0007669"/>
    <property type="project" value="UniProtKB-KW"/>
</dbReference>
<dbReference type="EMBL" id="NWMT01000248">
    <property type="protein sequence ID" value="PCC97700.1"/>
    <property type="molecule type" value="Genomic_DNA"/>
</dbReference>
<dbReference type="CDD" id="cd05483">
    <property type="entry name" value="retropepsin_like_bacteria"/>
    <property type="match status" value="1"/>
</dbReference>
<keyword evidence="4" id="KW-1185">Reference proteome</keyword>
<reference evidence="2 4" key="2">
    <citation type="submission" date="2018-10" db="EMBL/GenBank/DDBJ databases">
        <title>Complete genome sequence of Pseudomonas pelagia strain Kongs-67.</title>
        <authorList>
            <person name="Sinha R.K."/>
            <person name="Krishnan K."/>
        </authorList>
    </citation>
    <scope>NUCLEOTIDE SEQUENCE [LARGE SCALE GENOMIC DNA]</scope>
    <source>
        <strain evidence="2 4">Kongs-67</strain>
    </source>
</reference>
<gene>
    <name evidence="1" type="ORF">CO192_20845</name>
    <name evidence="2" type="ORF">EAO82_17560</name>
</gene>
<dbReference type="InterPro" id="IPR001969">
    <property type="entry name" value="Aspartic_peptidase_AS"/>
</dbReference>
<dbReference type="EC" id="3.4.23.-" evidence="2"/>
<dbReference type="InterPro" id="IPR034122">
    <property type="entry name" value="Retropepsin-like_bacterial"/>
</dbReference>
<protein>
    <submittedName>
        <fullName evidence="1">TIGR02281 family clan AA aspartic protease</fullName>
        <ecNumber evidence="2">3.4.23.-</ecNumber>
    </submittedName>
</protein>
<evidence type="ECO:0000313" key="2">
    <source>
        <dbReference type="EMBL" id="QFY58015.1"/>
    </source>
</evidence>
<dbReference type="GO" id="GO:0004190">
    <property type="term" value="F:aspartic-type endopeptidase activity"/>
    <property type="evidence" value="ECO:0007669"/>
    <property type="project" value="InterPro"/>
</dbReference>
<dbReference type="NCBIfam" id="TIGR02281">
    <property type="entry name" value="clan_AA_DTGA"/>
    <property type="match status" value="1"/>
</dbReference>
<dbReference type="PROSITE" id="PS00141">
    <property type="entry name" value="ASP_PROTEASE"/>
    <property type="match status" value="1"/>
</dbReference>
<evidence type="ECO:0000313" key="4">
    <source>
        <dbReference type="Proteomes" id="UP000344571"/>
    </source>
</evidence>